<gene>
    <name evidence="1" type="ORF">BBM1128_02090</name>
</gene>
<dbReference type="EMBL" id="AVQD01000003">
    <property type="protein sequence ID" value="KOA42857.1"/>
    <property type="molecule type" value="Genomic_DNA"/>
</dbReference>
<dbReference type="RefSeq" id="WP_052789135.1">
    <property type="nucleotide sequence ID" value="NZ_AVQD01000003.1"/>
</dbReference>
<dbReference type="Proteomes" id="UP000037193">
    <property type="component" value="Unassembled WGS sequence"/>
</dbReference>
<dbReference type="AlphaFoldDB" id="A0A0L7B5W8"/>
<comment type="caution">
    <text evidence="1">The sequence shown here is derived from an EMBL/GenBank/DDBJ whole genome shotgun (WGS) entry which is preliminary data.</text>
</comment>
<evidence type="ECO:0000313" key="2">
    <source>
        <dbReference type="Proteomes" id="UP000037193"/>
    </source>
</evidence>
<name>A0A0L7B5W8_BIFBR</name>
<evidence type="ECO:0008006" key="3">
    <source>
        <dbReference type="Google" id="ProtNLM"/>
    </source>
</evidence>
<evidence type="ECO:0000313" key="1">
    <source>
        <dbReference type="EMBL" id="KOA42857.1"/>
    </source>
</evidence>
<dbReference type="PATRIC" id="fig|1365965.3.peg.420"/>
<proteinExistence type="predicted"/>
<reference evidence="1 2" key="1">
    <citation type="journal article" date="2015" name="Int J Genomics">
        <title>Comparative Genomics Revealed Genetic Diversity and Species/Strain-Level Differences in Carbohydrate Metabolism of Three Probiotic Bifidobacterial Species.</title>
        <authorList>
            <person name="Odamaki T."/>
            <person name="Horigome A."/>
            <person name="Sugahara H."/>
            <person name="Hashikura N."/>
            <person name="Minami J."/>
            <person name="Xiao J.Z."/>
            <person name="Abe F."/>
        </authorList>
    </citation>
    <scope>NUCLEOTIDE SEQUENCE [LARGE SCALE GENOMIC DNA]</scope>
    <source>
        <strain evidence="1 2">MCC 1128</strain>
    </source>
</reference>
<protein>
    <recommendedName>
        <fullName evidence="3">Holliday junction resolvase</fullName>
    </recommendedName>
</protein>
<sequence length="131" mass="14446">MSRAKQRGTLFESAIVKYLRARLGDTEQTIHREVLHGGGNDQGDITGVRIHGQPVVIEAKNYSTYSGHLKEWMQEGRTEAGNADAPYWFVVFHQKGVGLDSLKSMDNQPVVTDLKTLALIAGHGVIEGDEE</sequence>
<organism evidence="1 2">
    <name type="scientific">Bifidobacterium breve MCC 1128</name>
    <dbReference type="NCBI Taxonomy" id="1365965"/>
    <lineage>
        <taxon>Bacteria</taxon>
        <taxon>Bacillati</taxon>
        <taxon>Actinomycetota</taxon>
        <taxon>Actinomycetes</taxon>
        <taxon>Bifidobacteriales</taxon>
        <taxon>Bifidobacteriaceae</taxon>
        <taxon>Bifidobacterium</taxon>
    </lineage>
</organism>
<accession>A0A0L7B5W8</accession>